<dbReference type="Pfam" id="PF00704">
    <property type="entry name" value="Glyco_hydro_18"/>
    <property type="match status" value="1"/>
</dbReference>
<dbReference type="CDD" id="cd06548">
    <property type="entry name" value="GH18_chitinase"/>
    <property type="match status" value="1"/>
</dbReference>
<dbReference type="RefSeq" id="WP_171607308.1">
    <property type="nucleotide sequence ID" value="NZ_WHPF01000005.1"/>
</dbReference>
<feature type="signal peptide" evidence="8">
    <location>
        <begin position="1"/>
        <end position="18"/>
    </location>
</feature>
<dbReference type="GO" id="GO:0006032">
    <property type="term" value="P:chitin catabolic process"/>
    <property type="evidence" value="ECO:0007669"/>
    <property type="project" value="UniProtKB-KW"/>
</dbReference>
<dbReference type="Proteomes" id="UP000598971">
    <property type="component" value="Unassembled WGS sequence"/>
</dbReference>
<reference evidence="10" key="1">
    <citation type="submission" date="2019-10" db="EMBL/GenBank/DDBJ databases">
        <title>Draft genome sequence of Panacibacter sp. KCS-6.</title>
        <authorList>
            <person name="Yim K.J."/>
        </authorList>
    </citation>
    <scope>NUCLEOTIDE SEQUENCE</scope>
    <source>
        <strain evidence="10">KCS-6</strain>
    </source>
</reference>
<evidence type="ECO:0000256" key="8">
    <source>
        <dbReference type="SAM" id="SignalP"/>
    </source>
</evidence>
<sequence length="377" mass="42581">MRFNATYLFCFVAGLALIFSTCTPSRNNPVIIAYVGGYRGIAETETIEAKNLSHINYAFVDIKDNRAWLHNEATDTINLRKLNDLKQQNPALKILISVGGWSWSKHFSDATLTDTATRNFAQSAVNMVSKFNIDGVDIDWEYPGMQGDSNVYRPEDKEHYTLLFKYLRQGLDSLQSITQKQYLLTTAVGGSKEYINHTEMDKVQQYTDYINIMSYDYADGTDSLSGHHTNLFNSSADTSQYSADKSIRAFMAAGVPAAKIVIGIAFYGKGWQMQTTANNGLYQRAQQPARGGGFTYLKDSLINKNGYTRYWDTVANAPYLFNAAQRIFISYDDEASVEKKCNYVLQHQLAGAMFWEYGEDKKAYLLQTIARSFGYTK</sequence>
<evidence type="ECO:0000256" key="6">
    <source>
        <dbReference type="RuleBase" id="RU000489"/>
    </source>
</evidence>
<name>A0A8J8FC93_9BACT</name>
<keyword evidence="3 6" id="KW-0378">Hydrolase</keyword>
<dbReference type="AlphaFoldDB" id="A0A8J8FC93"/>
<keyword evidence="4" id="KW-0119">Carbohydrate metabolism</keyword>
<organism evidence="10 11">
    <name type="scientific">Limnovirga soli</name>
    <dbReference type="NCBI Taxonomy" id="2656915"/>
    <lineage>
        <taxon>Bacteria</taxon>
        <taxon>Pseudomonadati</taxon>
        <taxon>Bacteroidota</taxon>
        <taxon>Chitinophagia</taxon>
        <taxon>Chitinophagales</taxon>
        <taxon>Chitinophagaceae</taxon>
        <taxon>Limnovirga</taxon>
    </lineage>
</organism>
<keyword evidence="11" id="KW-1185">Reference proteome</keyword>
<evidence type="ECO:0000313" key="10">
    <source>
        <dbReference type="EMBL" id="NNV55380.1"/>
    </source>
</evidence>
<dbReference type="SUPFAM" id="SSF54556">
    <property type="entry name" value="Chitinase insertion domain"/>
    <property type="match status" value="1"/>
</dbReference>
<proteinExistence type="inferred from homology"/>
<dbReference type="InterPro" id="IPR017853">
    <property type="entry name" value="GH"/>
</dbReference>
<keyword evidence="4" id="KW-0624">Polysaccharide degradation</keyword>
<dbReference type="PANTHER" id="PTHR11177">
    <property type="entry name" value="CHITINASE"/>
    <property type="match status" value="1"/>
</dbReference>
<dbReference type="SMART" id="SM00636">
    <property type="entry name" value="Glyco_18"/>
    <property type="match status" value="1"/>
</dbReference>
<dbReference type="InterPro" id="IPR029070">
    <property type="entry name" value="Chitinase_insertion_sf"/>
</dbReference>
<evidence type="ECO:0000259" key="9">
    <source>
        <dbReference type="PROSITE" id="PS51910"/>
    </source>
</evidence>
<evidence type="ECO:0000256" key="7">
    <source>
        <dbReference type="RuleBase" id="RU004453"/>
    </source>
</evidence>
<dbReference type="PROSITE" id="PS01095">
    <property type="entry name" value="GH18_1"/>
    <property type="match status" value="1"/>
</dbReference>
<comment type="caution">
    <text evidence="10">The sequence shown here is derived from an EMBL/GenBank/DDBJ whole genome shotgun (WGS) entry which is preliminary data.</text>
</comment>
<dbReference type="SUPFAM" id="SSF51445">
    <property type="entry name" value="(Trans)glycosidases"/>
    <property type="match status" value="1"/>
</dbReference>
<dbReference type="InterPro" id="IPR001579">
    <property type="entry name" value="Glyco_hydro_18_chit_AS"/>
</dbReference>
<evidence type="ECO:0000256" key="4">
    <source>
        <dbReference type="ARBA" id="ARBA00023024"/>
    </source>
</evidence>
<dbReference type="GO" id="GO:0008061">
    <property type="term" value="F:chitin binding"/>
    <property type="evidence" value="ECO:0007669"/>
    <property type="project" value="InterPro"/>
</dbReference>
<evidence type="ECO:0000256" key="3">
    <source>
        <dbReference type="ARBA" id="ARBA00022801"/>
    </source>
</evidence>
<dbReference type="Gene3D" id="3.20.20.80">
    <property type="entry name" value="Glycosidases"/>
    <property type="match status" value="1"/>
</dbReference>
<keyword evidence="8" id="KW-0732">Signal</keyword>
<dbReference type="InterPro" id="IPR001223">
    <property type="entry name" value="Glyco_hydro18_cat"/>
</dbReference>
<dbReference type="GO" id="GO:0008843">
    <property type="term" value="F:endochitinase activity"/>
    <property type="evidence" value="ECO:0007669"/>
    <property type="project" value="UniProtKB-EC"/>
</dbReference>
<accession>A0A8J8FC93</accession>
<keyword evidence="4" id="KW-0146">Chitin degradation</keyword>
<dbReference type="PROSITE" id="PS51910">
    <property type="entry name" value="GH18_2"/>
    <property type="match status" value="1"/>
</dbReference>
<protein>
    <recommendedName>
        <fullName evidence="2">chitinase</fullName>
        <ecNumber evidence="2">3.2.1.14</ecNumber>
    </recommendedName>
</protein>
<dbReference type="GO" id="GO:0005975">
    <property type="term" value="P:carbohydrate metabolic process"/>
    <property type="evidence" value="ECO:0007669"/>
    <property type="project" value="InterPro"/>
</dbReference>
<evidence type="ECO:0000256" key="1">
    <source>
        <dbReference type="ARBA" id="ARBA00000822"/>
    </source>
</evidence>
<dbReference type="Gene3D" id="3.10.50.10">
    <property type="match status" value="1"/>
</dbReference>
<feature type="domain" description="GH18" evidence="9">
    <location>
        <begin position="29"/>
        <end position="376"/>
    </location>
</feature>
<dbReference type="InterPro" id="IPR011583">
    <property type="entry name" value="Chitinase_II/V-like_cat"/>
</dbReference>
<feature type="chain" id="PRO_5035299708" description="chitinase" evidence="8">
    <location>
        <begin position="19"/>
        <end position="377"/>
    </location>
</feature>
<gene>
    <name evidence="10" type="ORF">GD597_07920</name>
</gene>
<comment type="catalytic activity">
    <reaction evidence="1">
        <text>Random endo-hydrolysis of N-acetyl-beta-D-glucosaminide (1-&gt;4)-beta-linkages in chitin and chitodextrins.</text>
        <dbReference type="EC" id="3.2.1.14"/>
    </reaction>
</comment>
<evidence type="ECO:0000313" key="11">
    <source>
        <dbReference type="Proteomes" id="UP000598971"/>
    </source>
</evidence>
<evidence type="ECO:0000256" key="5">
    <source>
        <dbReference type="ARBA" id="ARBA00023295"/>
    </source>
</evidence>
<dbReference type="InterPro" id="IPR050314">
    <property type="entry name" value="Glycosyl_Hydrlase_18"/>
</dbReference>
<dbReference type="EMBL" id="WHPF01000005">
    <property type="protein sequence ID" value="NNV55380.1"/>
    <property type="molecule type" value="Genomic_DNA"/>
</dbReference>
<dbReference type="EC" id="3.2.1.14" evidence="2"/>
<dbReference type="PANTHER" id="PTHR11177:SF317">
    <property type="entry name" value="CHITINASE 12-RELATED"/>
    <property type="match status" value="1"/>
</dbReference>
<keyword evidence="5 6" id="KW-0326">Glycosidase</keyword>
<comment type="similarity">
    <text evidence="7">Belongs to the glycosyl hydrolase 18 family.</text>
</comment>
<evidence type="ECO:0000256" key="2">
    <source>
        <dbReference type="ARBA" id="ARBA00012729"/>
    </source>
</evidence>